<feature type="signal peptide" evidence="1">
    <location>
        <begin position="1"/>
        <end position="25"/>
    </location>
</feature>
<organism evidence="2 3">
    <name type="scientific">Kwoniella dendrophila CBS 6074</name>
    <dbReference type="NCBI Taxonomy" id="1295534"/>
    <lineage>
        <taxon>Eukaryota</taxon>
        <taxon>Fungi</taxon>
        <taxon>Dikarya</taxon>
        <taxon>Basidiomycota</taxon>
        <taxon>Agaricomycotina</taxon>
        <taxon>Tremellomycetes</taxon>
        <taxon>Tremellales</taxon>
        <taxon>Cryptococcaceae</taxon>
        <taxon>Kwoniella</taxon>
    </lineage>
</organism>
<evidence type="ECO:0000313" key="3">
    <source>
        <dbReference type="Proteomes" id="UP001355207"/>
    </source>
</evidence>
<proteinExistence type="predicted"/>
<keyword evidence="1" id="KW-0732">Signal</keyword>
<keyword evidence="3" id="KW-1185">Reference proteome</keyword>
<name>A0AAX4JYQ3_9TREE</name>
<sequence>MTFSTKLTLFSALMTLLPFVTLTGAADSTVKIKISEYTHWQSSYNTDMVFADERDITFSEEDIKKGENEQKFFWIGYKHLDTFQMKPRWNMSCYVKVDKPLEEQIEFTLRDENKAGFIGNKDTPAQIWCPQEEAKCYLKDEKCEGVDVIPIVDSVSIVYV</sequence>
<dbReference type="EMBL" id="CP144104">
    <property type="protein sequence ID" value="WWC90351.1"/>
    <property type="molecule type" value="Genomic_DNA"/>
</dbReference>
<feature type="chain" id="PRO_5043982625" evidence="1">
    <location>
        <begin position="26"/>
        <end position="160"/>
    </location>
</feature>
<dbReference type="AlphaFoldDB" id="A0AAX4JYQ3"/>
<reference evidence="2 3" key="1">
    <citation type="submission" date="2024-01" db="EMBL/GenBank/DDBJ databases">
        <title>Comparative genomics of Cryptococcus and Kwoniella reveals pathogenesis evolution and contrasting modes of karyotype evolution via chromosome fusion or intercentromeric recombination.</title>
        <authorList>
            <person name="Coelho M.A."/>
            <person name="David-Palma M."/>
            <person name="Shea T."/>
            <person name="Bowers K."/>
            <person name="McGinley-Smith S."/>
            <person name="Mohammad A.W."/>
            <person name="Gnirke A."/>
            <person name="Yurkov A.M."/>
            <person name="Nowrousian M."/>
            <person name="Sun S."/>
            <person name="Cuomo C.A."/>
            <person name="Heitman J."/>
        </authorList>
    </citation>
    <scope>NUCLEOTIDE SEQUENCE [LARGE SCALE GENOMIC DNA]</scope>
    <source>
        <strain evidence="2 3">CBS 6074</strain>
    </source>
</reference>
<dbReference type="GeneID" id="91095954"/>
<accession>A0AAX4JYQ3</accession>
<evidence type="ECO:0000256" key="1">
    <source>
        <dbReference type="SAM" id="SignalP"/>
    </source>
</evidence>
<gene>
    <name evidence="2" type="ORF">L201_005284</name>
</gene>
<dbReference type="Proteomes" id="UP001355207">
    <property type="component" value="Chromosome 7"/>
</dbReference>
<protein>
    <submittedName>
        <fullName evidence="2">Uncharacterized protein</fullName>
    </submittedName>
</protein>
<evidence type="ECO:0000313" key="2">
    <source>
        <dbReference type="EMBL" id="WWC90351.1"/>
    </source>
</evidence>
<dbReference type="RefSeq" id="XP_066077114.1">
    <property type="nucleotide sequence ID" value="XM_066221017.1"/>
</dbReference>